<evidence type="ECO:0000259" key="11">
    <source>
        <dbReference type="PROSITE" id="PS50929"/>
    </source>
</evidence>
<evidence type="ECO:0000256" key="2">
    <source>
        <dbReference type="ARBA" id="ARBA00022448"/>
    </source>
</evidence>
<gene>
    <name evidence="12" type="ORF">HMN09_01257000</name>
</gene>
<protein>
    <submittedName>
        <fullName evidence="12">ABC bile acid</fullName>
    </submittedName>
</protein>
<dbReference type="InterPro" id="IPR003439">
    <property type="entry name" value="ABC_transporter-like_ATP-bd"/>
</dbReference>
<feature type="region of interest" description="Disordered" evidence="8">
    <location>
        <begin position="188"/>
        <end position="210"/>
    </location>
</feature>
<dbReference type="InterPro" id="IPR036640">
    <property type="entry name" value="ABC1_TM_sf"/>
</dbReference>
<evidence type="ECO:0000256" key="4">
    <source>
        <dbReference type="ARBA" id="ARBA00022741"/>
    </source>
</evidence>
<evidence type="ECO:0000256" key="7">
    <source>
        <dbReference type="ARBA" id="ARBA00023136"/>
    </source>
</evidence>
<evidence type="ECO:0000256" key="3">
    <source>
        <dbReference type="ARBA" id="ARBA00022692"/>
    </source>
</evidence>
<feature type="transmembrane region" description="Helical" evidence="9">
    <location>
        <begin position="409"/>
        <end position="435"/>
    </location>
</feature>
<feature type="transmembrane region" description="Helical" evidence="9">
    <location>
        <begin position="236"/>
        <end position="255"/>
    </location>
</feature>
<dbReference type="GO" id="GO:0005524">
    <property type="term" value="F:ATP binding"/>
    <property type="evidence" value="ECO:0007669"/>
    <property type="project" value="UniProtKB-KW"/>
</dbReference>
<dbReference type="Pfam" id="PF00005">
    <property type="entry name" value="ABC_tran"/>
    <property type="match status" value="1"/>
</dbReference>
<dbReference type="CDD" id="cd18604">
    <property type="entry name" value="ABC_6TM_VMR1_D2_like"/>
    <property type="match status" value="1"/>
</dbReference>
<sequence>MTLLPGGRIVMSKNLSRVDEHGNMYGISYAAQTPWLRHQSIRDNILFGYPYDEARYKAVIECCALQPDLNVLEDGDATEIGARVALARAVYVRSKYVLLDDPLSAVDSHTARFLFEKLFNGPLLANRTVILVTHHVDLVLPTAHYLVRMLDGRIDLQGTVAELRTMGVLADITHDAQADAEREEVVAANEEPSATVDSQEAPKPHGKPRKLVKDEHRAIGGVKWNIYNSYLKASSYLTWAILLFAVVIGQLLSVGEKLWIKTWGSAYEHNSTVLYHSYQSFSVMDPDYPVDASQTFRHLEPTLRASGLFSVKWPSAIDHPLFYVGIYAAICLTTAFVNLGAVATQYTGALRASRILFKQLLVSVVRATFRFHDTTPVGRMLNRFGLDMEKIDQDLAGSLQTVNTSLAGFFASVITITVVFPAFIFPAVVLGYIYYRLAIGYLNTGRDLRRMESNSRSPIYSDFAFSAESRFLDNLHKRINTATKMWYTFWYSVLFGPFVPGLTFLQDDEPMAFAQLRLYRYVAWSIHDSRFTVPQVALYEFLTVSMRHGADYRKAVFITAVFSISFLDNDAGLAGLALTSALTFTNAIYWACRNWTTLEVDLKATSEESKATARRLIGLPRVAMSSCESENLVVKYSPELPSVIHGISFTLKAGERVGLIGRTGSGKSTLAMSLLRFVDPVSGRILIDGVDISSIGVNDLRSRITFIPQDATLFSGTLRDNLDPFGDHDDATCMDALYRVHLISDSPRASRGPSRGQSAAVSPLSSRPASAMGSATDVSLFSDGTDVKPVISLNTQVSAGGTNFSQGQRQLIAMARALLRRSAVVIMDEATSSVDFATDAKIQNTIRQEFTGSLLITVAHRLKTIIDYDRLVVLDNGKGWCSSRRLSLAKILQIAELDTPFRLIHKEDSVFRSMCLNSGSFAELEAAARLKAEADGAVW</sequence>
<dbReference type="PROSITE" id="PS50893">
    <property type="entry name" value="ABC_TRANSPORTER_2"/>
    <property type="match status" value="1"/>
</dbReference>
<dbReference type="PANTHER" id="PTHR24223">
    <property type="entry name" value="ATP-BINDING CASSETTE SUB-FAMILY C"/>
    <property type="match status" value="1"/>
</dbReference>
<feature type="domain" description="ABC transporter" evidence="10">
    <location>
        <begin position="627"/>
        <end position="901"/>
    </location>
</feature>
<keyword evidence="3 9" id="KW-0812">Transmembrane</keyword>
<evidence type="ECO:0000256" key="9">
    <source>
        <dbReference type="SAM" id="Phobius"/>
    </source>
</evidence>
<keyword evidence="5" id="KW-0067">ATP-binding</keyword>
<dbReference type="CDD" id="cd03244">
    <property type="entry name" value="ABCC_MRP_domain2"/>
    <property type="match status" value="1"/>
</dbReference>
<dbReference type="SMART" id="SM00382">
    <property type="entry name" value="AAA"/>
    <property type="match status" value="1"/>
</dbReference>
<reference evidence="12" key="1">
    <citation type="submission" date="2020-05" db="EMBL/GenBank/DDBJ databases">
        <title>Mycena genomes resolve the evolution of fungal bioluminescence.</title>
        <authorList>
            <person name="Tsai I.J."/>
        </authorList>
    </citation>
    <scope>NUCLEOTIDE SEQUENCE</scope>
    <source>
        <strain evidence="12">110903Hualien_Pintung</strain>
    </source>
</reference>
<feature type="transmembrane region" description="Helical" evidence="9">
    <location>
        <begin position="321"/>
        <end position="343"/>
    </location>
</feature>
<dbReference type="PANTHER" id="PTHR24223:SF415">
    <property type="entry name" value="FI20190P1"/>
    <property type="match status" value="1"/>
</dbReference>
<keyword evidence="4" id="KW-0547">Nucleotide-binding</keyword>
<evidence type="ECO:0000256" key="1">
    <source>
        <dbReference type="ARBA" id="ARBA00004370"/>
    </source>
</evidence>
<evidence type="ECO:0000256" key="8">
    <source>
        <dbReference type="SAM" id="MobiDB-lite"/>
    </source>
</evidence>
<feature type="transmembrane region" description="Helical" evidence="9">
    <location>
        <begin position="485"/>
        <end position="505"/>
    </location>
</feature>
<dbReference type="Gene3D" id="1.20.1560.10">
    <property type="entry name" value="ABC transporter type 1, transmembrane domain"/>
    <property type="match status" value="1"/>
</dbReference>
<keyword evidence="2" id="KW-0813">Transport</keyword>
<keyword evidence="7 9" id="KW-0472">Membrane</keyword>
<dbReference type="OrthoDB" id="6500128at2759"/>
<organism evidence="12 13">
    <name type="scientific">Mycena chlorophos</name>
    <name type="common">Agaric fungus</name>
    <name type="synonym">Agaricus chlorophos</name>
    <dbReference type="NCBI Taxonomy" id="658473"/>
    <lineage>
        <taxon>Eukaryota</taxon>
        <taxon>Fungi</taxon>
        <taxon>Dikarya</taxon>
        <taxon>Basidiomycota</taxon>
        <taxon>Agaricomycotina</taxon>
        <taxon>Agaricomycetes</taxon>
        <taxon>Agaricomycetidae</taxon>
        <taxon>Agaricales</taxon>
        <taxon>Marasmiineae</taxon>
        <taxon>Mycenaceae</taxon>
        <taxon>Mycena</taxon>
    </lineage>
</organism>
<dbReference type="EMBL" id="JACAZE010000024">
    <property type="protein sequence ID" value="KAF7291658.1"/>
    <property type="molecule type" value="Genomic_DNA"/>
</dbReference>
<dbReference type="Pfam" id="PF00664">
    <property type="entry name" value="ABC_membrane"/>
    <property type="match status" value="1"/>
</dbReference>
<keyword evidence="13" id="KW-1185">Reference proteome</keyword>
<dbReference type="AlphaFoldDB" id="A0A8H6S2T5"/>
<dbReference type="InterPro" id="IPR050173">
    <property type="entry name" value="ABC_transporter_C-like"/>
</dbReference>
<dbReference type="SUPFAM" id="SSF52540">
    <property type="entry name" value="P-loop containing nucleoside triphosphate hydrolases"/>
    <property type="match status" value="2"/>
</dbReference>
<accession>A0A8H6S2T5</accession>
<dbReference type="PROSITE" id="PS00211">
    <property type="entry name" value="ABC_TRANSPORTER_1"/>
    <property type="match status" value="1"/>
</dbReference>
<feature type="compositionally biased region" description="Polar residues" evidence="8">
    <location>
        <begin position="755"/>
        <end position="768"/>
    </location>
</feature>
<evidence type="ECO:0000256" key="6">
    <source>
        <dbReference type="ARBA" id="ARBA00022989"/>
    </source>
</evidence>
<feature type="region of interest" description="Disordered" evidence="8">
    <location>
        <begin position="747"/>
        <end position="771"/>
    </location>
</feature>
<feature type="domain" description="ABC transmembrane type-1" evidence="11">
    <location>
        <begin position="323"/>
        <end position="461"/>
    </location>
</feature>
<dbReference type="Proteomes" id="UP000613580">
    <property type="component" value="Unassembled WGS sequence"/>
</dbReference>
<dbReference type="GO" id="GO:0016020">
    <property type="term" value="C:membrane"/>
    <property type="evidence" value="ECO:0007669"/>
    <property type="project" value="UniProtKB-SubCell"/>
</dbReference>
<comment type="subcellular location">
    <subcellularLocation>
        <location evidence="1">Membrane</location>
    </subcellularLocation>
</comment>
<dbReference type="SUPFAM" id="SSF90123">
    <property type="entry name" value="ABC transporter transmembrane region"/>
    <property type="match status" value="1"/>
</dbReference>
<dbReference type="Gene3D" id="3.40.50.300">
    <property type="entry name" value="P-loop containing nucleotide triphosphate hydrolases"/>
    <property type="match status" value="2"/>
</dbReference>
<evidence type="ECO:0000259" key="10">
    <source>
        <dbReference type="PROSITE" id="PS50893"/>
    </source>
</evidence>
<dbReference type="PROSITE" id="PS50929">
    <property type="entry name" value="ABC_TM1F"/>
    <property type="match status" value="1"/>
</dbReference>
<name>A0A8H6S2T5_MYCCL</name>
<dbReference type="InterPro" id="IPR011527">
    <property type="entry name" value="ABC1_TM_dom"/>
</dbReference>
<evidence type="ECO:0000256" key="5">
    <source>
        <dbReference type="ARBA" id="ARBA00022840"/>
    </source>
</evidence>
<keyword evidence="6 9" id="KW-1133">Transmembrane helix</keyword>
<evidence type="ECO:0000313" key="12">
    <source>
        <dbReference type="EMBL" id="KAF7291658.1"/>
    </source>
</evidence>
<dbReference type="GO" id="GO:0016887">
    <property type="term" value="F:ATP hydrolysis activity"/>
    <property type="evidence" value="ECO:0007669"/>
    <property type="project" value="InterPro"/>
</dbReference>
<dbReference type="InterPro" id="IPR027417">
    <property type="entry name" value="P-loop_NTPase"/>
</dbReference>
<evidence type="ECO:0000313" key="13">
    <source>
        <dbReference type="Proteomes" id="UP000613580"/>
    </source>
</evidence>
<dbReference type="GO" id="GO:0140359">
    <property type="term" value="F:ABC-type transporter activity"/>
    <property type="evidence" value="ECO:0007669"/>
    <property type="project" value="InterPro"/>
</dbReference>
<proteinExistence type="predicted"/>
<dbReference type="InterPro" id="IPR003593">
    <property type="entry name" value="AAA+_ATPase"/>
</dbReference>
<dbReference type="InterPro" id="IPR017871">
    <property type="entry name" value="ABC_transporter-like_CS"/>
</dbReference>
<comment type="caution">
    <text evidence="12">The sequence shown here is derived from an EMBL/GenBank/DDBJ whole genome shotgun (WGS) entry which is preliminary data.</text>
</comment>